<organism evidence="3 4">
    <name type="scientific">Streptomyces gossypii</name>
    <dbReference type="NCBI Taxonomy" id="2883101"/>
    <lineage>
        <taxon>Bacteria</taxon>
        <taxon>Bacillati</taxon>
        <taxon>Actinomycetota</taxon>
        <taxon>Actinomycetes</taxon>
        <taxon>Kitasatosporales</taxon>
        <taxon>Streptomycetaceae</taxon>
        <taxon>Streptomyces</taxon>
    </lineage>
</organism>
<name>A0ABT2JQ66_9ACTN</name>
<sequence length="107" mass="11439">MPQNTSLPLAQIAQLLDVPEDTLRALITARGGDRGDSTLVGLTVAEAARRIGIGRTKMYEYITTGEIPSAKVGRLRRIPAEAVGEFLARRTPTGDRHPKGPDFGTAA</sequence>
<dbReference type="InterPro" id="IPR010093">
    <property type="entry name" value="SinI_DNA-bd"/>
</dbReference>
<gene>
    <name evidence="3" type="ORF">LHJ74_07955</name>
</gene>
<dbReference type="InterPro" id="IPR041657">
    <property type="entry name" value="HTH_17"/>
</dbReference>
<reference evidence="3 4" key="1">
    <citation type="submission" date="2021-10" db="EMBL/GenBank/DDBJ databases">
        <title>Streptomyces gossypii sp. nov., isolated from soil collected from cotton field.</title>
        <authorList>
            <person name="Ge X."/>
            <person name="Chen X."/>
            <person name="Liu W."/>
        </authorList>
    </citation>
    <scope>NUCLEOTIDE SEQUENCE [LARGE SCALE GENOMIC DNA]</scope>
    <source>
        <strain evidence="3 4">N2-109</strain>
    </source>
</reference>
<keyword evidence="4" id="KW-1185">Reference proteome</keyword>
<comment type="caution">
    <text evidence="3">The sequence shown here is derived from an EMBL/GenBank/DDBJ whole genome shotgun (WGS) entry which is preliminary data.</text>
</comment>
<dbReference type="RefSeq" id="WP_260216877.1">
    <property type="nucleotide sequence ID" value="NZ_JAJAGO010000003.1"/>
</dbReference>
<protein>
    <submittedName>
        <fullName evidence="3">Helix-turn-helix domain-containing protein</fullName>
    </submittedName>
</protein>
<dbReference type="Pfam" id="PF12728">
    <property type="entry name" value="HTH_17"/>
    <property type="match status" value="1"/>
</dbReference>
<accession>A0ABT2JQ66</accession>
<evidence type="ECO:0000313" key="4">
    <source>
        <dbReference type="Proteomes" id="UP001156389"/>
    </source>
</evidence>
<proteinExistence type="predicted"/>
<dbReference type="Proteomes" id="UP001156389">
    <property type="component" value="Unassembled WGS sequence"/>
</dbReference>
<evidence type="ECO:0000313" key="3">
    <source>
        <dbReference type="EMBL" id="MCT2589848.1"/>
    </source>
</evidence>
<dbReference type="EMBL" id="JAJAGO010000003">
    <property type="protein sequence ID" value="MCT2589848.1"/>
    <property type="molecule type" value="Genomic_DNA"/>
</dbReference>
<evidence type="ECO:0000256" key="1">
    <source>
        <dbReference type="SAM" id="MobiDB-lite"/>
    </source>
</evidence>
<feature type="region of interest" description="Disordered" evidence="1">
    <location>
        <begin position="86"/>
        <end position="107"/>
    </location>
</feature>
<feature type="domain" description="Helix-turn-helix" evidence="2">
    <location>
        <begin position="42"/>
        <end position="90"/>
    </location>
</feature>
<dbReference type="NCBIfam" id="TIGR01764">
    <property type="entry name" value="excise"/>
    <property type="match status" value="1"/>
</dbReference>
<evidence type="ECO:0000259" key="2">
    <source>
        <dbReference type="Pfam" id="PF12728"/>
    </source>
</evidence>